<organism evidence="2">
    <name type="scientific">marine sediment metagenome</name>
    <dbReference type="NCBI Taxonomy" id="412755"/>
    <lineage>
        <taxon>unclassified sequences</taxon>
        <taxon>metagenomes</taxon>
        <taxon>ecological metagenomes</taxon>
    </lineage>
</organism>
<feature type="non-terminal residue" evidence="2">
    <location>
        <position position="1"/>
    </location>
</feature>
<comment type="caution">
    <text evidence="2">The sequence shown here is derived from an EMBL/GenBank/DDBJ whole genome shotgun (WGS) entry which is preliminary data.</text>
</comment>
<dbReference type="InterPro" id="IPR012341">
    <property type="entry name" value="6hp_glycosidase-like_sf"/>
</dbReference>
<sequence>YLDVAADAETFVNCLLPTIGRIVDYYYNGTRFDIHADNDCLITGGDAESQLTWMDAKYDGVTFTPRYGKAVEINALWYNSMCFLAQFYGERDIEAANHYRSVADKIETSFCRLFWNETGGYLNDCIFPDGSVDASLRSNQIFAVSLAFSPLSLEQQKSVVDMVQKNLLTPYGLRTLAASDSRYKGRYTGSQQQRDEAYHQGTVWPYLIGPFIEAYLKVNGFSLKSKRKASELIEPLMQHLTEDGCLGSVSEIFDGD</sequence>
<name>X0X534_9ZZZZ</name>
<dbReference type="InterPro" id="IPR008928">
    <property type="entry name" value="6-hairpin_glycosidase_sf"/>
</dbReference>
<dbReference type="GO" id="GO:0004135">
    <property type="term" value="F:amylo-alpha-1,6-glucosidase activity"/>
    <property type="evidence" value="ECO:0007669"/>
    <property type="project" value="InterPro"/>
</dbReference>
<feature type="domain" description="Glycogen debranching enzyme C-terminal" evidence="1">
    <location>
        <begin position="1"/>
        <end position="256"/>
    </location>
</feature>
<protein>
    <recommendedName>
        <fullName evidence="1">Glycogen debranching enzyme C-terminal domain-containing protein</fullName>
    </recommendedName>
</protein>
<evidence type="ECO:0000259" key="1">
    <source>
        <dbReference type="Pfam" id="PF06202"/>
    </source>
</evidence>
<dbReference type="InterPro" id="IPR010401">
    <property type="entry name" value="AGL/Gdb1"/>
</dbReference>
<evidence type="ECO:0000313" key="2">
    <source>
        <dbReference type="EMBL" id="GAG20106.1"/>
    </source>
</evidence>
<dbReference type="GO" id="GO:0005980">
    <property type="term" value="P:glycogen catabolic process"/>
    <property type="evidence" value="ECO:0007669"/>
    <property type="project" value="InterPro"/>
</dbReference>
<dbReference type="SUPFAM" id="SSF48208">
    <property type="entry name" value="Six-hairpin glycosidases"/>
    <property type="match status" value="1"/>
</dbReference>
<dbReference type="Gene3D" id="1.50.10.10">
    <property type="match status" value="1"/>
</dbReference>
<gene>
    <name evidence="2" type="ORF">S01H1_58500</name>
</gene>
<dbReference type="InterPro" id="IPR032790">
    <property type="entry name" value="GDE_C"/>
</dbReference>
<reference evidence="2" key="1">
    <citation type="journal article" date="2014" name="Front. Microbiol.">
        <title>High frequency of phylogenetically diverse reductive dehalogenase-homologous genes in deep subseafloor sedimentary metagenomes.</title>
        <authorList>
            <person name="Kawai M."/>
            <person name="Futagami T."/>
            <person name="Toyoda A."/>
            <person name="Takaki Y."/>
            <person name="Nishi S."/>
            <person name="Hori S."/>
            <person name="Arai W."/>
            <person name="Tsubouchi T."/>
            <person name="Morono Y."/>
            <person name="Uchiyama I."/>
            <person name="Ito T."/>
            <person name="Fujiyama A."/>
            <person name="Inagaki F."/>
            <person name="Takami H."/>
        </authorList>
    </citation>
    <scope>NUCLEOTIDE SEQUENCE</scope>
    <source>
        <strain evidence="2">Expedition CK06-06</strain>
    </source>
</reference>
<dbReference type="PANTHER" id="PTHR10569">
    <property type="entry name" value="GLYCOGEN DEBRANCHING ENZYME"/>
    <property type="match status" value="1"/>
</dbReference>
<feature type="non-terminal residue" evidence="2">
    <location>
        <position position="256"/>
    </location>
</feature>
<dbReference type="Pfam" id="PF06202">
    <property type="entry name" value="GDE_C"/>
    <property type="match status" value="1"/>
</dbReference>
<proteinExistence type="predicted"/>
<dbReference type="AlphaFoldDB" id="X0X534"/>
<accession>X0X534</accession>
<dbReference type="PANTHER" id="PTHR10569:SF2">
    <property type="entry name" value="GLYCOGEN DEBRANCHING ENZYME"/>
    <property type="match status" value="1"/>
</dbReference>
<dbReference type="GO" id="GO:0004134">
    <property type="term" value="F:4-alpha-glucanotransferase activity"/>
    <property type="evidence" value="ECO:0007669"/>
    <property type="project" value="InterPro"/>
</dbReference>
<dbReference type="EMBL" id="BARS01038218">
    <property type="protein sequence ID" value="GAG20106.1"/>
    <property type="molecule type" value="Genomic_DNA"/>
</dbReference>